<dbReference type="PROSITE" id="PS51387">
    <property type="entry name" value="FAD_PCMH"/>
    <property type="match status" value="1"/>
</dbReference>
<dbReference type="OrthoDB" id="9811557at2"/>
<dbReference type="PANTHER" id="PTHR11748:SF103">
    <property type="entry name" value="GLYCOLATE OXIDASE SUBUNIT GLCE"/>
    <property type="match status" value="1"/>
</dbReference>
<gene>
    <name evidence="4" type="ORF">DFR50_10356</name>
</gene>
<accession>A0A366FRK4</accession>
<evidence type="ECO:0000259" key="3">
    <source>
        <dbReference type="PROSITE" id="PS51387"/>
    </source>
</evidence>
<evidence type="ECO:0000313" key="4">
    <source>
        <dbReference type="EMBL" id="RBP17171.1"/>
    </source>
</evidence>
<evidence type="ECO:0000313" key="5">
    <source>
        <dbReference type="Proteomes" id="UP000253529"/>
    </source>
</evidence>
<comment type="caution">
    <text evidence="4">The sequence shown here is derived from an EMBL/GenBank/DDBJ whole genome shotgun (WGS) entry which is preliminary data.</text>
</comment>
<dbReference type="RefSeq" id="WP_113887805.1">
    <property type="nucleotide sequence ID" value="NZ_QNRK01000003.1"/>
</dbReference>
<dbReference type="SUPFAM" id="SSF55103">
    <property type="entry name" value="FAD-linked oxidases, C-terminal domain"/>
    <property type="match status" value="1"/>
</dbReference>
<evidence type="ECO:0000256" key="1">
    <source>
        <dbReference type="ARBA" id="ARBA00022630"/>
    </source>
</evidence>
<dbReference type="GO" id="GO:0003824">
    <property type="term" value="F:catalytic activity"/>
    <property type="evidence" value="ECO:0007669"/>
    <property type="project" value="InterPro"/>
</dbReference>
<dbReference type="Proteomes" id="UP000253529">
    <property type="component" value="Unassembled WGS sequence"/>
</dbReference>
<name>A0A366FRK4_9HYPH</name>
<dbReference type="Gene3D" id="3.30.465.10">
    <property type="match status" value="1"/>
</dbReference>
<dbReference type="SUPFAM" id="SSF56176">
    <property type="entry name" value="FAD-binding/transporter-associated domain-like"/>
    <property type="match status" value="1"/>
</dbReference>
<dbReference type="AlphaFoldDB" id="A0A366FRK4"/>
<dbReference type="InterPro" id="IPR036318">
    <property type="entry name" value="FAD-bd_PCMH-like_sf"/>
</dbReference>
<protein>
    <submittedName>
        <fullName evidence="4">Glycolate oxidase FAD binding subunit</fullName>
    </submittedName>
</protein>
<dbReference type="InterPro" id="IPR016166">
    <property type="entry name" value="FAD-bd_PCMH"/>
</dbReference>
<keyword evidence="5" id="KW-1185">Reference proteome</keyword>
<keyword evidence="1" id="KW-0285">Flavoprotein</keyword>
<dbReference type="Pfam" id="PF01565">
    <property type="entry name" value="FAD_binding_4"/>
    <property type="match status" value="1"/>
</dbReference>
<keyword evidence="2" id="KW-0274">FAD</keyword>
<sequence length="406" mass="41893">MSTFTPSDARETAETVAWAAAEGRALEIVAGGTKRGLGRPMTTEHVLDVSRLAGVVTYEPAELVLTVRPGERLAAIAAALEAEGQMLAFEPPDWRQLLGSSGEQTLGGIVACNLSGPRRLRAGAARDFVLGFSAVNGFGETWKAGGKVVKNVTGYDMAKLQAGAYGTLSVLTEITVKTTPRPATSCTLALAGLDDEAAIAALARGLNSPFEVTGAAHLPARSARRSGVGAVAGGAAAVTLLRLEGPPASVAWRADALEALLGRAVRLGDAETRAVWRELGAVAPLLGPGRRVVWRLCPTPSRAASLAGACRAAFDSAEVFYDWGGGLVWLALDQAEAADDGGAARVRAAIAGMGGHATLIAAPDSIRAATPVFQPEERGVALLGARVKRGFDPRAILNPGRLREGL</sequence>
<dbReference type="EMBL" id="QNRK01000003">
    <property type="protein sequence ID" value="RBP17171.1"/>
    <property type="molecule type" value="Genomic_DNA"/>
</dbReference>
<evidence type="ECO:0000256" key="2">
    <source>
        <dbReference type="ARBA" id="ARBA00022827"/>
    </source>
</evidence>
<dbReference type="InterPro" id="IPR016164">
    <property type="entry name" value="FAD-linked_Oxase-like_C"/>
</dbReference>
<dbReference type="PANTHER" id="PTHR11748">
    <property type="entry name" value="D-LACTATE DEHYDROGENASE"/>
    <property type="match status" value="1"/>
</dbReference>
<feature type="domain" description="FAD-binding PCMH-type" evidence="3">
    <location>
        <begin position="1"/>
        <end position="181"/>
    </location>
</feature>
<dbReference type="InterPro" id="IPR016169">
    <property type="entry name" value="FAD-bd_PCMH_sub2"/>
</dbReference>
<organism evidence="4 5">
    <name type="scientific">Roseiarcus fermentans</name>
    <dbReference type="NCBI Taxonomy" id="1473586"/>
    <lineage>
        <taxon>Bacteria</taxon>
        <taxon>Pseudomonadati</taxon>
        <taxon>Pseudomonadota</taxon>
        <taxon>Alphaproteobacteria</taxon>
        <taxon>Hyphomicrobiales</taxon>
        <taxon>Roseiarcaceae</taxon>
        <taxon>Roseiarcus</taxon>
    </lineage>
</organism>
<proteinExistence type="predicted"/>
<dbReference type="InterPro" id="IPR006094">
    <property type="entry name" value="Oxid_FAD_bind_N"/>
</dbReference>
<dbReference type="GO" id="GO:0071949">
    <property type="term" value="F:FAD binding"/>
    <property type="evidence" value="ECO:0007669"/>
    <property type="project" value="InterPro"/>
</dbReference>
<reference evidence="4 5" key="1">
    <citation type="submission" date="2018-06" db="EMBL/GenBank/DDBJ databases">
        <title>Genomic Encyclopedia of Type Strains, Phase IV (KMG-IV): sequencing the most valuable type-strain genomes for metagenomic binning, comparative biology and taxonomic classification.</title>
        <authorList>
            <person name="Goeker M."/>
        </authorList>
    </citation>
    <scope>NUCLEOTIDE SEQUENCE [LARGE SCALE GENOMIC DNA]</scope>
    <source>
        <strain evidence="4 5">DSM 24875</strain>
    </source>
</reference>